<proteinExistence type="inferred from homology"/>
<evidence type="ECO:0000256" key="11">
    <source>
        <dbReference type="ARBA" id="ARBA00023004"/>
    </source>
</evidence>
<evidence type="ECO:0000256" key="14">
    <source>
        <dbReference type="ARBA" id="ARBA00048423"/>
    </source>
</evidence>
<dbReference type="GO" id="GO:0019417">
    <property type="term" value="P:sulfur oxidation"/>
    <property type="evidence" value="ECO:0007669"/>
    <property type="project" value="InterPro"/>
</dbReference>
<evidence type="ECO:0000256" key="4">
    <source>
        <dbReference type="ARBA" id="ARBA00022448"/>
    </source>
</evidence>
<keyword evidence="10" id="KW-0249">Electron transport</keyword>
<evidence type="ECO:0000256" key="2">
    <source>
        <dbReference type="ARBA" id="ARBA00012408"/>
    </source>
</evidence>
<protein>
    <recommendedName>
        <fullName evidence="3">L-cysteine S-thiosulfotransferase subunit SoxA</fullName>
        <ecNumber evidence="2">2.8.5.2</ecNumber>
    </recommendedName>
</protein>
<keyword evidence="9" id="KW-0574">Periplasm</keyword>
<evidence type="ECO:0000256" key="6">
    <source>
        <dbReference type="ARBA" id="ARBA00022679"/>
    </source>
</evidence>
<evidence type="ECO:0000256" key="10">
    <source>
        <dbReference type="ARBA" id="ARBA00022982"/>
    </source>
</evidence>
<dbReference type="EMBL" id="MLJW01003688">
    <property type="protein sequence ID" value="OIQ71529.1"/>
    <property type="molecule type" value="Genomic_DNA"/>
</dbReference>
<dbReference type="SUPFAM" id="SSF46626">
    <property type="entry name" value="Cytochrome c"/>
    <property type="match status" value="2"/>
</dbReference>
<gene>
    <name evidence="16" type="primary">soxA_9</name>
    <name evidence="16" type="ORF">GALL_468550</name>
</gene>
<evidence type="ECO:0000256" key="13">
    <source>
        <dbReference type="ARBA" id="ARBA00048077"/>
    </source>
</evidence>
<dbReference type="Pfam" id="PF21342">
    <property type="entry name" value="SoxA-TsdA_cyt-c"/>
    <property type="match status" value="2"/>
</dbReference>
<dbReference type="GO" id="GO:0009055">
    <property type="term" value="F:electron transfer activity"/>
    <property type="evidence" value="ECO:0007669"/>
    <property type="project" value="InterPro"/>
</dbReference>
<sequence length="215" mass="23392">MQTDDFSNPGMTGVDAGQAEWATVDGTEGKSCASCHNGIESMKGLRASMPKVTKDGKLWSLEDFINGCRTNRMGAKAWGWKSTEMKNMTAAISLQSRGMPVNVKTDGAAAPFWDEGKKMYYSRYGMLQLSCANCHEDHYGDHIRGDHLSQGQSNGFPVYRLSTGGLVSLQDRLFGCIRDTRAESFKPGSPELHALELYVASRGNGLSVEGVGVRP</sequence>
<organism evidence="16">
    <name type="scientific">mine drainage metagenome</name>
    <dbReference type="NCBI Taxonomy" id="410659"/>
    <lineage>
        <taxon>unclassified sequences</taxon>
        <taxon>metagenomes</taxon>
        <taxon>ecological metagenomes</taxon>
    </lineage>
</organism>
<keyword evidence="4" id="KW-0813">Transport</keyword>
<dbReference type="GO" id="GO:0016740">
    <property type="term" value="F:transferase activity"/>
    <property type="evidence" value="ECO:0007669"/>
    <property type="project" value="UniProtKB-KW"/>
</dbReference>
<evidence type="ECO:0000256" key="1">
    <source>
        <dbReference type="ARBA" id="ARBA00004418"/>
    </source>
</evidence>
<keyword evidence="16" id="KW-0560">Oxidoreductase</keyword>
<comment type="catalytic activity">
    <reaction evidence="14">
        <text>S-sulfanyl-L-cysteinyl-[SoxY protein] + thiosulfate + 2 Fe(III)-[cytochrome c] = S-(2-sulfodisulfanyl)-L-cysteinyl-[SoxY protein] + 2 Fe(II)-[cytochrome c] + 2 H(+)</text>
        <dbReference type="Rhea" id="RHEA:51224"/>
        <dbReference type="Rhea" id="RHEA-COMP:10350"/>
        <dbReference type="Rhea" id="RHEA-COMP:14399"/>
        <dbReference type="Rhea" id="RHEA-COMP:14689"/>
        <dbReference type="Rhea" id="RHEA-COMP:14690"/>
        <dbReference type="ChEBI" id="CHEBI:15378"/>
        <dbReference type="ChEBI" id="CHEBI:29033"/>
        <dbReference type="ChEBI" id="CHEBI:29034"/>
        <dbReference type="ChEBI" id="CHEBI:33542"/>
        <dbReference type="ChEBI" id="CHEBI:61963"/>
        <dbReference type="ChEBI" id="CHEBI:140664"/>
        <dbReference type="EC" id="2.8.5.2"/>
    </reaction>
</comment>
<evidence type="ECO:0000313" key="16">
    <source>
        <dbReference type="EMBL" id="OIQ71529.1"/>
    </source>
</evidence>
<name>A0A1J5PIV8_9ZZZZ</name>
<dbReference type="NCBIfam" id="TIGR04484">
    <property type="entry name" value="thiosulf_SoxA"/>
    <property type="match status" value="1"/>
</dbReference>
<comment type="subcellular location">
    <subcellularLocation>
        <location evidence="1">Periplasm</location>
    </subcellularLocation>
</comment>
<evidence type="ECO:0000259" key="15">
    <source>
        <dbReference type="Pfam" id="PF21342"/>
    </source>
</evidence>
<comment type="catalytic activity">
    <reaction evidence="13">
        <text>L-cysteinyl-[SoxY protein] + thiosulfate + 2 Fe(III)-[cytochrome c] = S-sulfosulfanyl-L-cysteinyl-[SoxY protein] + 2 Fe(II)-[cytochrome c] + 2 H(+)</text>
        <dbReference type="Rhea" id="RHEA:56720"/>
        <dbReference type="Rhea" id="RHEA-COMP:10350"/>
        <dbReference type="Rhea" id="RHEA-COMP:14328"/>
        <dbReference type="Rhea" id="RHEA-COMP:14399"/>
        <dbReference type="Rhea" id="RHEA-COMP:14691"/>
        <dbReference type="ChEBI" id="CHEBI:15378"/>
        <dbReference type="ChEBI" id="CHEBI:29033"/>
        <dbReference type="ChEBI" id="CHEBI:29034"/>
        <dbReference type="ChEBI" id="CHEBI:29950"/>
        <dbReference type="ChEBI" id="CHEBI:33542"/>
        <dbReference type="ChEBI" id="CHEBI:139321"/>
        <dbReference type="EC" id="2.8.5.2"/>
    </reaction>
</comment>
<keyword evidence="8" id="KW-0732">Signal</keyword>
<dbReference type="GO" id="GO:0042597">
    <property type="term" value="C:periplasmic space"/>
    <property type="evidence" value="ECO:0007669"/>
    <property type="project" value="UniProtKB-SubCell"/>
</dbReference>
<dbReference type="Gene3D" id="1.10.760.10">
    <property type="entry name" value="Cytochrome c-like domain"/>
    <property type="match status" value="2"/>
</dbReference>
<feature type="domain" description="Cytochrome c" evidence="15">
    <location>
        <begin position="17"/>
        <end position="101"/>
    </location>
</feature>
<evidence type="ECO:0000256" key="9">
    <source>
        <dbReference type="ARBA" id="ARBA00022764"/>
    </source>
</evidence>
<keyword evidence="11" id="KW-0408">Iron</keyword>
<evidence type="ECO:0000256" key="7">
    <source>
        <dbReference type="ARBA" id="ARBA00022723"/>
    </source>
</evidence>
<feature type="domain" description="Cytochrome c" evidence="15">
    <location>
        <begin position="115"/>
        <end position="208"/>
    </location>
</feature>
<dbReference type="InterPro" id="IPR009056">
    <property type="entry name" value="Cyt_c-like_dom"/>
</dbReference>
<comment type="caution">
    <text evidence="16">The sequence shown here is derived from an EMBL/GenBank/DDBJ whole genome shotgun (WGS) entry which is preliminary data.</text>
</comment>
<evidence type="ECO:0000256" key="5">
    <source>
        <dbReference type="ARBA" id="ARBA00022617"/>
    </source>
</evidence>
<dbReference type="AlphaFoldDB" id="A0A1J5PIV8"/>
<reference evidence="16" key="1">
    <citation type="submission" date="2016-10" db="EMBL/GenBank/DDBJ databases">
        <title>Sequence of Gallionella enrichment culture.</title>
        <authorList>
            <person name="Poehlein A."/>
            <person name="Muehling M."/>
            <person name="Daniel R."/>
        </authorList>
    </citation>
    <scope>NUCLEOTIDE SEQUENCE</scope>
</reference>
<dbReference type="InterPro" id="IPR036909">
    <property type="entry name" value="Cyt_c-like_dom_sf"/>
</dbReference>
<comment type="similarity">
    <text evidence="12">Belongs to the SoxA family.</text>
</comment>
<keyword evidence="6" id="KW-0808">Transferase</keyword>
<dbReference type="InterPro" id="IPR025710">
    <property type="entry name" value="SoxA"/>
</dbReference>
<dbReference type="GO" id="GO:0016669">
    <property type="term" value="F:oxidoreductase activity, acting on a sulfur group of donors, cytochrome as acceptor"/>
    <property type="evidence" value="ECO:0007669"/>
    <property type="project" value="InterPro"/>
</dbReference>
<dbReference type="GO" id="GO:0046872">
    <property type="term" value="F:metal ion binding"/>
    <property type="evidence" value="ECO:0007669"/>
    <property type="project" value="UniProtKB-KW"/>
</dbReference>
<dbReference type="GO" id="GO:0070069">
    <property type="term" value="C:cytochrome complex"/>
    <property type="evidence" value="ECO:0007669"/>
    <property type="project" value="InterPro"/>
</dbReference>
<dbReference type="GO" id="GO:0020037">
    <property type="term" value="F:heme binding"/>
    <property type="evidence" value="ECO:0007669"/>
    <property type="project" value="InterPro"/>
</dbReference>
<evidence type="ECO:0000256" key="12">
    <source>
        <dbReference type="ARBA" id="ARBA00025746"/>
    </source>
</evidence>
<evidence type="ECO:0000256" key="8">
    <source>
        <dbReference type="ARBA" id="ARBA00022729"/>
    </source>
</evidence>
<accession>A0A1J5PIV8</accession>
<evidence type="ECO:0000256" key="3">
    <source>
        <dbReference type="ARBA" id="ARBA00019364"/>
    </source>
</evidence>
<dbReference type="EC" id="2.8.5.2" evidence="2"/>
<keyword evidence="7" id="KW-0479">Metal-binding</keyword>
<keyword evidence="5" id="KW-0349">Heme</keyword>